<name>A0A8H5MHI4_9HYPO</name>
<feature type="compositionally biased region" description="Polar residues" evidence="1">
    <location>
        <begin position="39"/>
        <end position="54"/>
    </location>
</feature>
<evidence type="ECO:0000313" key="2">
    <source>
        <dbReference type="EMBL" id="KAF5528879.1"/>
    </source>
</evidence>
<feature type="compositionally biased region" description="Basic and acidic residues" evidence="1">
    <location>
        <begin position="98"/>
        <end position="132"/>
    </location>
</feature>
<protein>
    <submittedName>
        <fullName evidence="2">Uncharacterized protein</fullName>
    </submittedName>
</protein>
<accession>A0A8H5MHI4</accession>
<keyword evidence="3" id="KW-1185">Reference proteome</keyword>
<sequence>MGSLSDATWDRLDSSDSESHVQDQIDDECSPQVTRERLTSLSRSGSTISNQTPTEHVPAADQPAQQARKRGRPPGSKNKNTLAAAGLDVDGLPLSKKQKQEAKETQKKEAKRTKEMQRKFKEGLKPVEEESL</sequence>
<evidence type="ECO:0000313" key="3">
    <source>
        <dbReference type="Proteomes" id="UP000574317"/>
    </source>
</evidence>
<proteinExistence type="predicted"/>
<dbReference type="Proteomes" id="UP000574317">
    <property type="component" value="Unassembled WGS sequence"/>
</dbReference>
<reference evidence="2 3" key="1">
    <citation type="submission" date="2020-05" db="EMBL/GenBank/DDBJ databases">
        <title>Identification and distribution of gene clusters putatively required for synthesis of sphingolipid metabolism inhibitors in phylogenetically diverse species of the filamentous fungus Fusarium.</title>
        <authorList>
            <person name="Kim H.-S."/>
            <person name="Busman M."/>
            <person name="Brown D.W."/>
            <person name="Divon H."/>
            <person name="Uhlig S."/>
            <person name="Proctor R.H."/>
        </authorList>
    </citation>
    <scope>NUCLEOTIDE SEQUENCE [LARGE SCALE GENOMIC DNA]</scope>
    <source>
        <strain evidence="2 3">NRRL 25196</strain>
    </source>
</reference>
<gene>
    <name evidence="2" type="ORF">FNAPI_14066</name>
</gene>
<evidence type="ECO:0000256" key="1">
    <source>
        <dbReference type="SAM" id="MobiDB-lite"/>
    </source>
</evidence>
<comment type="caution">
    <text evidence="2">The sequence shown here is derived from an EMBL/GenBank/DDBJ whole genome shotgun (WGS) entry which is preliminary data.</text>
</comment>
<organism evidence="2 3">
    <name type="scientific">Fusarium napiforme</name>
    <dbReference type="NCBI Taxonomy" id="42672"/>
    <lineage>
        <taxon>Eukaryota</taxon>
        <taxon>Fungi</taxon>
        <taxon>Dikarya</taxon>
        <taxon>Ascomycota</taxon>
        <taxon>Pezizomycotina</taxon>
        <taxon>Sordariomycetes</taxon>
        <taxon>Hypocreomycetidae</taxon>
        <taxon>Hypocreales</taxon>
        <taxon>Nectriaceae</taxon>
        <taxon>Fusarium</taxon>
        <taxon>Fusarium fujikuroi species complex</taxon>
    </lineage>
</organism>
<dbReference type="AlphaFoldDB" id="A0A8H5MHI4"/>
<feature type="non-terminal residue" evidence="2">
    <location>
        <position position="132"/>
    </location>
</feature>
<feature type="region of interest" description="Disordered" evidence="1">
    <location>
        <begin position="1"/>
        <end position="132"/>
    </location>
</feature>
<feature type="compositionally biased region" description="Basic and acidic residues" evidence="1">
    <location>
        <begin position="8"/>
        <end position="23"/>
    </location>
</feature>
<dbReference type="EMBL" id="JAAOAO010001218">
    <property type="protein sequence ID" value="KAF5528879.1"/>
    <property type="molecule type" value="Genomic_DNA"/>
</dbReference>